<dbReference type="AlphaFoldDB" id="A0A9W4UNY0"/>
<feature type="region of interest" description="Disordered" evidence="8">
    <location>
        <begin position="658"/>
        <end position="896"/>
    </location>
</feature>
<evidence type="ECO:0000259" key="11">
    <source>
        <dbReference type="PROSITE" id="PS51215"/>
    </source>
</evidence>
<evidence type="ECO:0000256" key="2">
    <source>
        <dbReference type="ARBA" id="ARBA00004286"/>
    </source>
</evidence>
<sequence>MANRNTSPSSTVSVHSNITVHTEKHPDFRASSSASPPTSTPPTSLGDDTSVMSELPPKIEQVVEQQQDEVHIPPPSKIASVITQSTESAPSTPNNNNSGRGRPTRSSRSSVVTYNVQILAGTAIHTPTKYLETHHGNVLHGPIDAVVKANPSPSPKKRRTPGSRRNSTDTNDPAEQQLAAETAQAAQRRSSRATDLRREALRNLSGAGELVANAITGGKQLVQKTLKRSASDSRLRSSTQTAPPASAKRPRTARDAEPNDVSNKNGGSGDAEKEVVKPKSKQWLSQGLFVGQTRGFDARLSGSQNRARLKSRKPKENNTLPLPMFTAGDSLDSNPKISYRDFKLPFDVYNPLLRKVKVDGWTKISKNRFIGEASALWKREKQDSSQCYCEVEDGCGEACHNRIMAYECDASNCRLTEDQCTNRPFADLKKRSKSNGYDYGVEVMQTEDKGYGVRAMRSFNPHQIIVEYAGEIITQDECERRMKQVYKKDKCYYLMSFDNKMIIDATRGTIARFVNHSCEPNCEMIKWTVGGEPRMALFAGRRGIMSGEELTYDYNFDPFSSKNIQECHCGTPSCRGVLGPKPKKPAHEEKSLAASLVAGAKRKLQEAFGGRGGTAGSSGSPKKRKNGNSATTKVMNALAQTTAARAKAEQEAVTHAAQLASRQNRAANRSKVLNQSKRSAGLRKTTILQGTTTSTVTKSSRHATFSIRKVSKPSTLNPGKRVVGSSTQRIVSNVLKKGAKKGLPPNNNSAKSAQTQERDETPNQDEEEEDITSGSDSESPNITPASLRSAHRKPQQQRLLKQSKLPFQPLNLASSASKTKKDIMEIPDSEPEDEIVEPEESDEQAGNQDLAKIAASKLKGKKKANAPASRSLHKTGAAVTKSAAKARAKGKSTKHT</sequence>
<dbReference type="SMART" id="SM00317">
    <property type="entry name" value="SET"/>
    <property type="match status" value="1"/>
</dbReference>
<comment type="caution">
    <text evidence="12">The sequence shown here is derived from an EMBL/GenBank/DDBJ whole genome shotgun (WGS) entry which is preliminary data.</text>
</comment>
<dbReference type="PANTHER" id="PTHR22884">
    <property type="entry name" value="SET DOMAIN PROTEINS"/>
    <property type="match status" value="1"/>
</dbReference>
<evidence type="ECO:0000256" key="3">
    <source>
        <dbReference type="ARBA" id="ARBA00022454"/>
    </source>
</evidence>
<dbReference type="InterPro" id="IPR001214">
    <property type="entry name" value="SET_dom"/>
</dbReference>
<protein>
    <recommendedName>
        <fullName evidence="14">Histone-lysine N-methyltransferase</fullName>
    </recommendedName>
</protein>
<evidence type="ECO:0000259" key="10">
    <source>
        <dbReference type="PROSITE" id="PS50868"/>
    </source>
</evidence>
<feature type="compositionally biased region" description="Polar residues" evidence="8">
    <location>
        <begin position="745"/>
        <end position="755"/>
    </location>
</feature>
<dbReference type="GO" id="GO:0032259">
    <property type="term" value="P:methylation"/>
    <property type="evidence" value="ECO:0007669"/>
    <property type="project" value="UniProtKB-KW"/>
</dbReference>
<name>A0A9W4UNY0_9PLEO</name>
<feature type="compositionally biased region" description="Polar residues" evidence="8">
    <location>
        <begin position="1"/>
        <end position="20"/>
    </location>
</feature>
<feature type="compositionally biased region" description="Acidic residues" evidence="8">
    <location>
        <begin position="825"/>
        <end position="843"/>
    </location>
</feature>
<keyword evidence="4" id="KW-0489">Methyltransferase</keyword>
<evidence type="ECO:0008006" key="14">
    <source>
        <dbReference type="Google" id="ProtNLM"/>
    </source>
</evidence>
<evidence type="ECO:0000313" key="13">
    <source>
        <dbReference type="Proteomes" id="UP001152607"/>
    </source>
</evidence>
<dbReference type="Gene3D" id="2.170.270.10">
    <property type="entry name" value="SET domain"/>
    <property type="match status" value="1"/>
</dbReference>
<reference evidence="12" key="1">
    <citation type="submission" date="2023-01" db="EMBL/GenBank/DDBJ databases">
        <authorList>
            <person name="Van Ghelder C."/>
            <person name="Rancurel C."/>
        </authorList>
    </citation>
    <scope>NUCLEOTIDE SEQUENCE</scope>
    <source>
        <strain evidence="12">CNCM I-4278</strain>
    </source>
</reference>
<dbReference type="GO" id="GO:0005694">
    <property type="term" value="C:chromosome"/>
    <property type="evidence" value="ECO:0007669"/>
    <property type="project" value="UniProtKB-SubCell"/>
</dbReference>
<keyword evidence="6" id="KW-0949">S-adenosyl-L-methionine</keyword>
<evidence type="ECO:0000313" key="12">
    <source>
        <dbReference type="EMBL" id="CAI6337708.1"/>
    </source>
</evidence>
<dbReference type="SUPFAM" id="SSF82199">
    <property type="entry name" value="SET domain"/>
    <property type="match status" value="1"/>
</dbReference>
<dbReference type="InterPro" id="IPR003616">
    <property type="entry name" value="Post-SET_dom"/>
</dbReference>
<dbReference type="Pfam" id="PF17907">
    <property type="entry name" value="AWS"/>
    <property type="match status" value="1"/>
</dbReference>
<dbReference type="InterPro" id="IPR006560">
    <property type="entry name" value="AWS_dom"/>
</dbReference>
<keyword evidence="5" id="KW-0808">Transferase</keyword>
<evidence type="ECO:0000256" key="1">
    <source>
        <dbReference type="ARBA" id="ARBA00004123"/>
    </source>
</evidence>
<evidence type="ECO:0000256" key="8">
    <source>
        <dbReference type="SAM" id="MobiDB-lite"/>
    </source>
</evidence>
<feature type="domain" description="Post-SET" evidence="10">
    <location>
        <begin position="563"/>
        <end position="579"/>
    </location>
</feature>
<feature type="compositionally biased region" description="Low complexity" evidence="8">
    <location>
        <begin position="874"/>
        <end position="883"/>
    </location>
</feature>
<dbReference type="SMART" id="SM00570">
    <property type="entry name" value="AWS"/>
    <property type="match status" value="1"/>
</dbReference>
<feature type="domain" description="SET" evidence="9">
    <location>
        <begin position="439"/>
        <end position="555"/>
    </location>
</feature>
<keyword evidence="13" id="KW-1185">Reference proteome</keyword>
<feature type="compositionally biased region" description="Polar residues" evidence="8">
    <location>
        <begin position="772"/>
        <end position="786"/>
    </location>
</feature>
<dbReference type="GO" id="GO:0005634">
    <property type="term" value="C:nucleus"/>
    <property type="evidence" value="ECO:0007669"/>
    <property type="project" value="UniProtKB-SubCell"/>
</dbReference>
<comment type="subcellular location">
    <subcellularLocation>
        <location evidence="2">Chromosome</location>
    </subcellularLocation>
    <subcellularLocation>
        <location evidence="1">Nucleus</location>
    </subcellularLocation>
</comment>
<feature type="region of interest" description="Disordered" evidence="8">
    <location>
        <begin position="302"/>
        <end position="327"/>
    </location>
</feature>
<feature type="compositionally biased region" description="Basic residues" evidence="8">
    <location>
        <begin position="884"/>
        <end position="896"/>
    </location>
</feature>
<proteinExistence type="predicted"/>
<evidence type="ECO:0000256" key="6">
    <source>
        <dbReference type="ARBA" id="ARBA00022691"/>
    </source>
</evidence>
<dbReference type="OrthoDB" id="422362at2759"/>
<feature type="domain" description="AWS" evidence="11">
    <location>
        <begin position="382"/>
        <end position="429"/>
    </location>
</feature>
<dbReference type="Proteomes" id="UP001152607">
    <property type="component" value="Unassembled WGS sequence"/>
</dbReference>
<dbReference type="SMART" id="SM00508">
    <property type="entry name" value="PostSET"/>
    <property type="match status" value="1"/>
</dbReference>
<feature type="region of interest" description="Disordered" evidence="8">
    <location>
        <begin position="1"/>
        <end position="110"/>
    </location>
</feature>
<organism evidence="12 13">
    <name type="scientific">Periconia digitata</name>
    <dbReference type="NCBI Taxonomy" id="1303443"/>
    <lineage>
        <taxon>Eukaryota</taxon>
        <taxon>Fungi</taxon>
        <taxon>Dikarya</taxon>
        <taxon>Ascomycota</taxon>
        <taxon>Pezizomycotina</taxon>
        <taxon>Dothideomycetes</taxon>
        <taxon>Pleosporomycetidae</taxon>
        <taxon>Pleosporales</taxon>
        <taxon>Massarineae</taxon>
        <taxon>Periconiaceae</taxon>
        <taxon>Periconia</taxon>
    </lineage>
</organism>
<feature type="compositionally biased region" description="Acidic residues" evidence="8">
    <location>
        <begin position="762"/>
        <end position="771"/>
    </location>
</feature>
<evidence type="ECO:0000256" key="4">
    <source>
        <dbReference type="ARBA" id="ARBA00022603"/>
    </source>
</evidence>
<dbReference type="GO" id="GO:0042054">
    <property type="term" value="F:histone methyltransferase activity"/>
    <property type="evidence" value="ECO:0007669"/>
    <property type="project" value="InterPro"/>
</dbReference>
<keyword evidence="7" id="KW-0539">Nucleus</keyword>
<feature type="compositionally biased region" description="Polar residues" evidence="8">
    <location>
        <begin position="163"/>
        <end position="173"/>
    </location>
</feature>
<feature type="compositionally biased region" description="Low complexity" evidence="8">
    <location>
        <begin position="30"/>
        <end position="44"/>
    </location>
</feature>
<dbReference type="FunFam" id="2.170.270.10:FF:000037">
    <property type="entry name" value="Histone-lysine N-methyltransferase"/>
    <property type="match status" value="1"/>
</dbReference>
<feature type="compositionally biased region" description="Low complexity" evidence="8">
    <location>
        <begin position="174"/>
        <end position="188"/>
    </location>
</feature>
<evidence type="ECO:0000256" key="5">
    <source>
        <dbReference type="ARBA" id="ARBA00022679"/>
    </source>
</evidence>
<dbReference type="PROSITE" id="PS51215">
    <property type="entry name" value="AWS"/>
    <property type="match status" value="1"/>
</dbReference>
<evidence type="ECO:0000259" key="9">
    <source>
        <dbReference type="PROSITE" id="PS50280"/>
    </source>
</evidence>
<dbReference type="EMBL" id="CAOQHR010000007">
    <property type="protein sequence ID" value="CAI6337708.1"/>
    <property type="molecule type" value="Genomic_DNA"/>
</dbReference>
<dbReference type="PROSITE" id="PS50280">
    <property type="entry name" value="SET"/>
    <property type="match status" value="1"/>
</dbReference>
<dbReference type="InterPro" id="IPR046341">
    <property type="entry name" value="SET_dom_sf"/>
</dbReference>
<feature type="region of interest" description="Disordered" evidence="8">
    <location>
        <begin position="224"/>
        <end position="279"/>
    </location>
</feature>
<dbReference type="Pfam" id="PF00856">
    <property type="entry name" value="SET"/>
    <property type="match status" value="1"/>
</dbReference>
<feature type="compositionally biased region" description="Polar residues" evidence="8">
    <location>
        <begin position="81"/>
        <end position="90"/>
    </location>
</feature>
<evidence type="ECO:0000256" key="7">
    <source>
        <dbReference type="ARBA" id="ARBA00023242"/>
    </source>
</evidence>
<feature type="compositionally biased region" description="Polar residues" evidence="8">
    <location>
        <begin position="686"/>
        <end position="698"/>
    </location>
</feature>
<accession>A0A9W4UNY0</accession>
<feature type="compositionally biased region" description="Low complexity" evidence="8">
    <location>
        <begin position="91"/>
        <end position="110"/>
    </location>
</feature>
<feature type="region of interest" description="Disordered" evidence="8">
    <location>
        <begin position="145"/>
        <end position="195"/>
    </location>
</feature>
<feature type="compositionally biased region" description="Polar residues" evidence="8">
    <location>
        <begin position="660"/>
        <end position="678"/>
    </location>
</feature>
<dbReference type="InterPro" id="IPR050777">
    <property type="entry name" value="SET2_Histone-Lys_MeTrsfase"/>
</dbReference>
<gene>
    <name evidence="12" type="ORF">PDIGIT_LOCUS10822</name>
</gene>
<keyword evidence="3" id="KW-0158">Chromosome</keyword>
<feature type="region of interest" description="Disordered" evidence="8">
    <location>
        <begin position="606"/>
        <end position="629"/>
    </location>
</feature>
<dbReference type="PROSITE" id="PS50868">
    <property type="entry name" value="POST_SET"/>
    <property type="match status" value="1"/>
</dbReference>